<accession>A0A512BXP6</accession>
<dbReference type="Proteomes" id="UP000321085">
    <property type="component" value="Unassembled WGS sequence"/>
</dbReference>
<evidence type="ECO:0000313" key="1">
    <source>
        <dbReference type="EMBL" id="GEO16627.1"/>
    </source>
</evidence>
<keyword evidence="2" id="KW-1185">Reference proteome</keyword>
<name>A0A512BXP6_9HYPH</name>
<dbReference type="AlphaFoldDB" id="A0A512BXP6"/>
<proteinExistence type="predicted"/>
<sequence>MPDRGKLEEVEGDSDGLPEAEYERLVGSLSHAQLHMEPELLMGHTTAAVRRVPLHNFVLEHYCSSS</sequence>
<protein>
    <submittedName>
        <fullName evidence="1">Uncharacterized protein</fullName>
    </submittedName>
</protein>
<dbReference type="EMBL" id="BJYU01000070">
    <property type="protein sequence ID" value="GEO16627.1"/>
    <property type="molecule type" value="Genomic_DNA"/>
</dbReference>
<evidence type="ECO:0000313" key="2">
    <source>
        <dbReference type="Proteomes" id="UP000321085"/>
    </source>
</evidence>
<comment type="caution">
    <text evidence="1">The sequence shown here is derived from an EMBL/GenBank/DDBJ whole genome shotgun (WGS) entry which is preliminary data.</text>
</comment>
<organism evidence="1 2">
    <name type="scientific">Microvirga aerophila</name>
    <dbReference type="NCBI Taxonomy" id="670291"/>
    <lineage>
        <taxon>Bacteria</taxon>
        <taxon>Pseudomonadati</taxon>
        <taxon>Pseudomonadota</taxon>
        <taxon>Alphaproteobacteria</taxon>
        <taxon>Hyphomicrobiales</taxon>
        <taxon>Methylobacteriaceae</taxon>
        <taxon>Microvirga</taxon>
    </lineage>
</organism>
<reference evidence="1 2" key="1">
    <citation type="submission" date="2019-07" db="EMBL/GenBank/DDBJ databases">
        <title>Whole genome shotgun sequence of Microvirga aerophila NBRC 106136.</title>
        <authorList>
            <person name="Hosoyama A."/>
            <person name="Uohara A."/>
            <person name="Ohji S."/>
            <person name="Ichikawa N."/>
        </authorList>
    </citation>
    <scope>NUCLEOTIDE SEQUENCE [LARGE SCALE GENOMIC DNA]</scope>
    <source>
        <strain evidence="1 2">NBRC 106136</strain>
    </source>
</reference>
<gene>
    <name evidence="1" type="ORF">MAE02_43230</name>
</gene>